<sequence>MSRESNNQENINPTMLKYNNEAKPTESIKRDSIKQTSINIESTMLESSTLKSNYLESKKPNDTKNNETKNKDNIKLDSNGDEMIWELEKKINIFNALWSWGILIIVLLAVLFVFTLLPLKYSLGFATFLIFVIGVLAIIGIFCDFFYKTLNIKKIYATKDYLVIERLFNKNIMIPLGSFYIRLTGEPSPIILDSVGCFSFVSIINFQQQKELYNFILPSINPLKSTNFNLLEQIMIPKIELYLANIGQDDYEKISIQEHPEIIGSKIDFDRIDKMRKEKGNGK</sequence>
<reference evidence="3 4" key="1">
    <citation type="journal article" date="2014" name="Genome Announc.">
        <title>Draft genome sequences of eight enterohepatic helicobacter species isolated from both laboratory and wild rodents.</title>
        <authorList>
            <person name="Sheh A."/>
            <person name="Shen Z."/>
            <person name="Fox J.G."/>
        </authorList>
    </citation>
    <scope>NUCLEOTIDE SEQUENCE [LARGE SCALE GENOMIC DNA]</scope>
    <source>
        <strain evidence="3 4">ATCC 700114</strain>
    </source>
</reference>
<dbReference type="RefSeq" id="WP_004084746.1">
    <property type="nucleotide sequence ID" value="NZ_FZNG01000060.1"/>
</dbReference>
<gene>
    <name evidence="3" type="ORF">LS81_009665</name>
</gene>
<dbReference type="OrthoDB" id="5328201at2"/>
<protein>
    <submittedName>
        <fullName evidence="3">Uncharacterized protein</fullName>
    </submittedName>
</protein>
<feature type="transmembrane region" description="Helical" evidence="2">
    <location>
        <begin position="97"/>
        <end position="117"/>
    </location>
</feature>
<feature type="transmembrane region" description="Helical" evidence="2">
    <location>
        <begin position="123"/>
        <end position="147"/>
    </location>
</feature>
<feature type="compositionally biased region" description="Polar residues" evidence="1">
    <location>
        <begin position="1"/>
        <end position="13"/>
    </location>
</feature>
<proteinExistence type="predicted"/>
<dbReference type="Proteomes" id="UP000029878">
    <property type="component" value="Unassembled WGS sequence"/>
</dbReference>
<name>A0A4U8S3J3_9HELI</name>
<feature type="region of interest" description="Disordered" evidence="1">
    <location>
        <begin position="1"/>
        <end position="31"/>
    </location>
</feature>
<accession>A0A4U8S3J3</accession>
<comment type="caution">
    <text evidence="3">The sequence shown here is derived from an EMBL/GenBank/DDBJ whole genome shotgun (WGS) entry which is preliminary data.</text>
</comment>
<evidence type="ECO:0000256" key="1">
    <source>
        <dbReference type="SAM" id="MobiDB-lite"/>
    </source>
</evidence>
<evidence type="ECO:0000256" key="2">
    <source>
        <dbReference type="SAM" id="Phobius"/>
    </source>
</evidence>
<keyword evidence="2" id="KW-0472">Membrane</keyword>
<keyword evidence="2" id="KW-1133">Transmembrane helix</keyword>
<dbReference type="EMBL" id="JRPL02000036">
    <property type="protein sequence ID" value="TLD80281.1"/>
    <property type="molecule type" value="Genomic_DNA"/>
</dbReference>
<dbReference type="AlphaFoldDB" id="A0A4U8S3J3"/>
<organism evidence="3 4">
    <name type="scientific">Helicobacter trogontum</name>
    <dbReference type="NCBI Taxonomy" id="50960"/>
    <lineage>
        <taxon>Bacteria</taxon>
        <taxon>Pseudomonadati</taxon>
        <taxon>Campylobacterota</taxon>
        <taxon>Epsilonproteobacteria</taxon>
        <taxon>Campylobacterales</taxon>
        <taxon>Helicobacteraceae</taxon>
        <taxon>Helicobacter</taxon>
    </lineage>
</organism>
<evidence type="ECO:0000313" key="4">
    <source>
        <dbReference type="Proteomes" id="UP000029878"/>
    </source>
</evidence>
<keyword evidence="2" id="KW-0812">Transmembrane</keyword>
<evidence type="ECO:0000313" key="3">
    <source>
        <dbReference type="EMBL" id="TLD80281.1"/>
    </source>
</evidence>